<gene>
    <name evidence="4" type="ORF">GCK72_017627</name>
</gene>
<protein>
    <submittedName>
        <fullName evidence="4">Uncharacterized protein</fullName>
    </submittedName>
</protein>
<reference evidence="4 5" key="1">
    <citation type="submission" date="2019-12" db="EMBL/GenBank/DDBJ databases">
        <title>Chromosome-level assembly of the Caenorhabditis remanei genome.</title>
        <authorList>
            <person name="Teterina A.A."/>
            <person name="Willis J.H."/>
            <person name="Phillips P.C."/>
        </authorList>
    </citation>
    <scope>NUCLEOTIDE SEQUENCE [LARGE SCALE GENOMIC DNA]</scope>
    <source>
        <strain evidence="4 5">PX506</strain>
        <tissue evidence="4">Whole organism</tissue>
    </source>
</reference>
<dbReference type="KEGG" id="crq:GCK72_017627"/>
<keyword evidence="3" id="KW-0732">Signal</keyword>
<keyword evidence="2" id="KW-1133">Transmembrane helix</keyword>
<sequence>MASQVWFIVLVLVVTTSAKSFTNVSAFPEMLYGSNLTNFRKECPNQLSQMDSCIVIYRDCFGLMRATRECDHQFCGCVGESGYIRDDSTPQKCLDHLNSACVKVHSKGNLFKNQIVEENTKPAVNAIEKNLNQIRSEHKTVAEQCGIESKIKDEEARMLASLNTTNRLFPMTMTFFAMVNVEKFISKSEKCQKSIDQYEHALQNLDEATVNRLEIPYRFWFIGAEFGSIGRVVTRALAVETCENASPELNHHSVVRVNCYDRRVNRSACDEKYRRDTKHTLSTTESKKLKCKMFIDLVEQVQSLRASQFYEEAVDYHENGLKIDVNGDSLTRGFEGFFKGSMTRRETKNDIVRLEASQNSPLILQQLYEDVSMSCGKSKNSADVVTSCAFKYAYCIHKIKKECMIQLSICLDHIDGIDGTCEEKIKEISSFLWPSTATTPVPTGESNAAKAITRGAKEDYFWWIARMIALFVFIVVITLLIISIGAAIYQQGCVSGARKICGEKHSMNQGKQEEDRLVEAPSSSSSDVATVAETDAASPRNDESNDQEPLDGEEEIARIGNDDNYEIIQMSNNQEDSQHICTFLFVTGNVEYDESFARTECWNQYKIEKLCRPKYDKCLISKGRNCMEVFRTCAEKNALPGASYICQQWLVNVTNPLKETEESYSLELLNRALGTDMILGTSEMCDIFVFKYHNLYLFNLSTASLSAIETVQKTIVSYCQCPIEMQKQVEERPPPQSIKRIIPNHFYYGGLKNYECWKEVDQYLAVILCGENSTIHINQEWARRTDCLEDPKFSNCSPKFIEEIEKISKESEKPLFCSTYVEIIVKALIIFNRTSSRTITACNYTYSLCNRSSHDQCDKQLIECFKRDNWLSQECLAVLIPSKGSTAVFSGFVNLAKNHYWTVIALFLVAIVLAGCKKLRDWLFESLSIKLFIFLTRQFDKGADYFDALLKNDSEDRRTDTGTTEVEKVATSTVDNSNNKHESFGEDVGEPLLPVNALPPAEYQNNSNTSNTPSTSSISNIATEQTPSNNQSEVMTSSNNENANPKLDETKDKPQFSSSLKNMGKSFWRINCSMWPVLYQRCKFPSFKTIRNASVEGFQSIRNRRKMSSEESDICQKWIETVTESLENNKDAYMMKLLDKALHRKMRRKSSEVCDVSVFKHPDFLNSSNITLSVINELSPLIFSFCQCPNHPMNDRPRSHPPTHSSFPIHFYYGGLRNIECWKEVDRYLVETLCGEKSLLQINHEWARRTDCLENPALTNCTSKFLERLEKSLPFVNSTTFDYNIVPVNISVTSGFPGVHYQDDDLYLLSQLNDNITFKCFPVKRAITSCNYSYIHCSRHFFNQCDESFIECLKDENEFSPECVEAMFPIKNFAQFLIRLLNRTWNYKWEIFFFVAAAIVFAFSKKLRDWLFVLLTIKLCLALTGQFDRAAAFFDGLLLVNLEEPESKEMQINSGFSDNEQDENLGSNNHNPDELEDVTSDFPFIDDAHSRTTETSSNQIREIDGDSQSESSRDRPRLPSTSNDMWKSFRKMNSNMFRVLHRRFICPAFNAAAEYFLHSEGRNIGNHENSRFLP</sequence>
<proteinExistence type="predicted"/>
<feature type="region of interest" description="Disordered" evidence="1">
    <location>
        <begin position="505"/>
        <end position="551"/>
    </location>
</feature>
<dbReference type="PANTHER" id="PTHR34228">
    <property type="entry name" value="PROTEIN CBG09474-RELATED"/>
    <property type="match status" value="1"/>
</dbReference>
<feature type="region of interest" description="Disordered" evidence="1">
    <location>
        <begin position="1491"/>
        <end position="1525"/>
    </location>
</feature>
<feature type="compositionally biased region" description="Basic and acidic residues" evidence="1">
    <location>
        <begin position="956"/>
        <end position="968"/>
    </location>
</feature>
<organism evidence="4 5">
    <name type="scientific">Caenorhabditis remanei</name>
    <name type="common">Caenorhabditis vulgaris</name>
    <dbReference type="NCBI Taxonomy" id="31234"/>
    <lineage>
        <taxon>Eukaryota</taxon>
        <taxon>Metazoa</taxon>
        <taxon>Ecdysozoa</taxon>
        <taxon>Nematoda</taxon>
        <taxon>Chromadorea</taxon>
        <taxon>Rhabditida</taxon>
        <taxon>Rhabditina</taxon>
        <taxon>Rhabditomorpha</taxon>
        <taxon>Rhabditoidea</taxon>
        <taxon>Rhabditidae</taxon>
        <taxon>Peloderinae</taxon>
        <taxon>Caenorhabditis</taxon>
    </lineage>
</organism>
<dbReference type="EMBL" id="WUAV01000005">
    <property type="protein sequence ID" value="KAF1751075.1"/>
    <property type="molecule type" value="Genomic_DNA"/>
</dbReference>
<evidence type="ECO:0000256" key="1">
    <source>
        <dbReference type="SAM" id="MobiDB-lite"/>
    </source>
</evidence>
<feature type="transmembrane region" description="Helical" evidence="2">
    <location>
        <begin position="460"/>
        <end position="489"/>
    </location>
</feature>
<evidence type="ECO:0000313" key="5">
    <source>
        <dbReference type="Proteomes" id="UP000483820"/>
    </source>
</evidence>
<feature type="region of interest" description="Disordered" evidence="1">
    <location>
        <begin position="956"/>
        <end position="1058"/>
    </location>
</feature>
<dbReference type="PANTHER" id="PTHR34228:SF1">
    <property type="entry name" value="PROTEIN CBG09517"/>
    <property type="match status" value="1"/>
</dbReference>
<accession>A0A6A5G8S3</accession>
<feature type="compositionally biased region" description="Polar residues" evidence="1">
    <location>
        <begin position="1493"/>
        <end position="1510"/>
    </location>
</feature>
<dbReference type="Proteomes" id="UP000483820">
    <property type="component" value="Chromosome V"/>
</dbReference>
<feature type="signal peptide" evidence="3">
    <location>
        <begin position="1"/>
        <end position="18"/>
    </location>
</feature>
<dbReference type="RefSeq" id="XP_053581088.1">
    <property type="nucleotide sequence ID" value="XM_053732175.1"/>
</dbReference>
<name>A0A6A5G8S3_CAERE</name>
<evidence type="ECO:0000256" key="2">
    <source>
        <dbReference type="SAM" id="Phobius"/>
    </source>
</evidence>
<evidence type="ECO:0000313" key="4">
    <source>
        <dbReference type="EMBL" id="KAF1751075.1"/>
    </source>
</evidence>
<keyword evidence="2" id="KW-0812">Transmembrane</keyword>
<feature type="compositionally biased region" description="Polar residues" evidence="1">
    <location>
        <begin position="1022"/>
        <end position="1043"/>
    </location>
</feature>
<feature type="compositionally biased region" description="Low complexity" evidence="1">
    <location>
        <begin position="1005"/>
        <end position="1021"/>
    </location>
</feature>
<keyword evidence="2" id="KW-0472">Membrane</keyword>
<evidence type="ECO:0000256" key="3">
    <source>
        <dbReference type="SAM" id="SignalP"/>
    </source>
</evidence>
<comment type="caution">
    <text evidence="4">The sequence shown here is derived from an EMBL/GenBank/DDBJ whole genome shotgun (WGS) entry which is preliminary data.</text>
</comment>
<dbReference type="GeneID" id="9827381"/>
<feature type="chain" id="PRO_5025351054" evidence="3">
    <location>
        <begin position="19"/>
        <end position="1574"/>
    </location>
</feature>
<dbReference type="InterPro" id="IPR053322">
    <property type="entry name" value="PLA2-like"/>
</dbReference>
<dbReference type="CTD" id="9827381"/>
<feature type="compositionally biased region" description="Basic and acidic residues" evidence="1">
    <location>
        <begin position="505"/>
        <end position="518"/>
    </location>
</feature>